<organism evidence="1 2">
    <name type="scientific">Rotaria magnacalcarata</name>
    <dbReference type="NCBI Taxonomy" id="392030"/>
    <lineage>
        <taxon>Eukaryota</taxon>
        <taxon>Metazoa</taxon>
        <taxon>Spiralia</taxon>
        <taxon>Gnathifera</taxon>
        <taxon>Rotifera</taxon>
        <taxon>Eurotatoria</taxon>
        <taxon>Bdelloidea</taxon>
        <taxon>Philodinida</taxon>
        <taxon>Philodinidae</taxon>
        <taxon>Rotaria</taxon>
    </lineage>
</organism>
<name>A0A8S2VIX3_9BILA</name>
<dbReference type="AlphaFoldDB" id="A0A8S2VIX3"/>
<feature type="non-terminal residue" evidence="1">
    <location>
        <position position="58"/>
    </location>
</feature>
<evidence type="ECO:0000313" key="1">
    <source>
        <dbReference type="EMBL" id="CAF4386663.1"/>
    </source>
</evidence>
<evidence type="ECO:0000313" key="2">
    <source>
        <dbReference type="Proteomes" id="UP000681720"/>
    </source>
</evidence>
<accession>A0A8S2VIX3</accession>
<reference evidence="1" key="1">
    <citation type="submission" date="2021-02" db="EMBL/GenBank/DDBJ databases">
        <authorList>
            <person name="Nowell W R."/>
        </authorList>
    </citation>
    <scope>NUCLEOTIDE SEQUENCE</scope>
</reference>
<dbReference type="Proteomes" id="UP000681720">
    <property type="component" value="Unassembled WGS sequence"/>
</dbReference>
<comment type="caution">
    <text evidence="1">The sequence shown here is derived from an EMBL/GenBank/DDBJ whole genome shotgun (WGS) entry which is preliminary data.</text>
</comment>
<protein>
    <submittedName>
        <fullName evidence="1">Uncharacterized protein</fullName>
    </submittedName>
</protein>
<gene>
    <name evidence="1" type="ORF">GIL414_LOCUS29542</name>
</gene>
<proteinExistence type="predicted"/>
<dbReference type="EMBL" id="CAJOBJ010053825">
    <property type="protein sequence ID" value="CAF4386663.1"/>
    <property type="molecule type" value="Genomic_DNA"/>
</dbReference>
<sequence>MMIDVDLKHSIDLMQQQDQTPTSSSSFVSHLQSCTITDINSSIYDNTYYQKQFSPSSR</sequence>